<dbReference type="InterPro" id="IPR000748">
    <property type="entry name" value="PsdUridine_synth_RsuA/RluB/E/F"/>
</dbReference>
<dbReference type="CDD" id="cd02553">
    <property type="entry name" value="PseudoU_synth_RsuA"/>
    <property type="match status" value="1"/>
</dbReference>
<dbReference type="Proteomes" id="UP000741863">
    <property type="component" value="Unassembled WGS sequence"/>
</dbReference>
<protein>
    <recommendedName>
        <fullName evidence="5">Pseudouridine synthase</fullName>
        <ecNumber evidence="5">5.4.99.-</ecNumber>
    </recommendedName>
</protein>
<dbReference type="PANTHER" id="PTHR47683">
    <property type="entry name" value="PSEUDOURIDINE SYNTHASE FAMILY PROTEIN-RELATED"/>
    <property type="match status" value="1"/>
</dbReference>
<name>A0ABS2P997_9BACL</name>
<dbReference type="EMBL" id="JAFBEC010000002">
    <property type="protein sequence ID" value="MBM7631887.1"/>
    <property type="molecule type" value="Genomic_DNA"/>
</dbReference>
<evidence type="ECO:0000313" key="8">
    <source>
        <dbReference type="Proteomes" id="UP000741863"/>
    </source>
</evidence>
<evidence type="ECO:0000313" key="7">
    <source>
        <dbReference type="EMBL" id="MBM7631887.1"/>
    </source>
</evidence>
<dbReference type="InterPro" id="IPR018496">
    <property type="entry name" value="PsdUridine_synth_RsuA/RluB_CS"/>
</dbReference>
<dbReference type="InterPro" id="IPR042092">
    <property type="entry name" value="PsdUridine_s_RsuA/RluB/E/F_cat"/>
</dbReference>
<dbReference type="PROSITE" id="PS50889">
    <property type="entry name" value="S4"/>
    <property type="match status" value="1"/>
</dbReference>
<dbReference type="RefSeq" id="WP_239575222.1">
    <property type="nucleotide sequence ID" value="NZ_JAFBEC010000002.1"/>
</dbReference>
<dbReference type="InterPro" id="IPR036986">
    <property type="entry name" value="S4_RNA-bd_sf"/>
</dbReference>
<evidence type="ECO:0000256" key="2">
    <source>
        <dbReference type="ARBA" id="ARBA00022884"/>
    </source>
</evidence>
<proteinExistence type="inferred from homology"/>
<evidence type="ECO:0000259" key="6">
    <source>
        <dbReference type="SMART" id="SM00363"/>
    </source>
</evidence>
<keyword evidence="2 4" id="KW-0694">RNA-binding</keyword>
<dbReference type="SUPFAM" id="SSF55120">
    <property type="entry name" value="Pseudouridine synthase"/>
    <property type="match status" value="1"/>
</dbReference>
<gene>
    <name evidence="7" type="ORF">JOD17_000979</name>
</gene>
<dbReference type="Pfam" id="PF00849">
    <property type="entry name" value="PseudoU_synth_2"/>
    <property type="match status" value="1"/>
</dbReference>
<comment type="caution">
    <text evidence="7">The sequence shown here is derived from an EMBL/GenBank/DDBJ whole genome shotgun (WGS) entry which is preliminary data.</text>
</comment>
<dbReference type="Gene3D" id="3.30.70.1560">
    <property type="entry name" value="Alpha-L RNA-binding motif"/>
    <property type="match status" value="1"/>
</dbReference>
<dbReference type="InterPro" id="IPR020103">
    <property type="entry name" value="PsdUridine_synth_cat_dom_sf"/>
</dbReference>
<dbReference type="SUPFAM" id="SSF55174">
    <property type="entry name" value="Alpha-L RNA-binding motif"/>
    <property type="match status" value="1"/>
</dbReference>
<reference evidence="7 8" key="1">
    <citation type="submission" date="2021-01" db="EMBL/GenBank/DDBJ databases">
        <title>Genomic Encyclopedia of Type Strains, Phase IV (KMG-IV): sequencing the most valuable type-strain genomes for metagenomic binning, comparative biology and taxonomic classification.</title>
        <authorList>
            <person name="Goeker M."/>
        </authorList>
    </citation>
    <scope>NUCLEOTIDE SEQUENCE [LARGE SCALE GENOMIC DNA]</scope>
    <source>
        <strain evidence="7 8">DSM 25540</strain>
    </source>
</reference>
<dbReference type="InterPro" id="IPR002942">
    <property type="entry name" value="S4_RNA-bd"/>
</dbReference>
<comment type="similarity">
    <text evidence="1 5">Belongs to the pseudouridine synthase RsuA family.</text>
</comment>
<dbReference type="PANTHER" id="PTHR47683:SF4">
    <property type="entry name" value="PSEUDOURIDINE SYNTHASE"/>
    <property type="match status" value="1"/>
</dbReference>
<dbReference type="NCBIfam" id="TIGR00093">
    <property type="entry name" value="pseudouridine synthase"/>
    <property type="match status" value="1"/>
</dbReference>
<dbReference type="GO" id="GO:0160136">
    <property type="term" value="F:16S rRNA pseudouridine(516) synthase activity"/>
    <property type="evidence" value="ECO:0007669"/>
    <property type="project" value="UniProtKB-EC"/>
</dbReference>
<dbReference type="InterPro" id="IPR020094">
    <property type="entry name" value="TruA/RsuA/RluB/E/F_N"/>
</dbReference>
<dbReference type="PROSITE" id="PS01149">
    <property type="entry name" value="PSI_RSU"/>
    <property type="match status" value="1"/>
</dbReference>
<keyword evidence="8" id="KW-1185">Reference proteome</keyword>
<accession>A0ABS2P997</accession>
<evidence type="ECO:0000256" key="1">
    <source>
        <dbReference type="ARBA" id="ARBA00008348"/>
    </source>
</evidence>
<evidence type="ECO:0000256" key="5">
    <source>
        <dbReference type="RuleBase" id="RU003887"/>
    </source>
</evidence>
<evidence type="ECO:0000256" key="4">
    <source>
        <dbReference type="PROSITE-ProRule" id="PRU00182"/>
    </source>
</evidence>
<dbReference type="InterPro" id="IPR006145">
    <property type="entry name" value="PsdUridine_synth_RsuA/RluA"/>
</dbReference>
<dbReference type="Gene3D" id="3.10.290.10">
    <property type="entry name" value="RNA-binding S4 domain"/>
    <property type="match status" value="1"/>
</dbReference>
<dbReference type="EC" id="5.4.99.-" evidence="5"/>
<keyword evidence="3 5" id="KW-0413">Isomerase</keyword>
<sequence length="238" mass="26759">MSESSMRIDKFLANANVGSRSDVKKLIKKKLVLVNELVVSDASFKVDALTDEIQVNGKSITLRTSPSYYVMNKRSGVVTATKDRLHKTVMDDLHVDLREQLFPVGRLDKDTEGLLLLTSDGDFAHRLTSPKHDVEKEYAVGLDALPIKEDLLRIEDGLKLKDGSHTKPAKITTSNHPDYTLHITITEGKYHQVKRMFGAIGHKVERLKRVRIGSLSLDDHLAAGEYRELTTEEIDQLK</sequence>
<feature type="domain" description="RNA-binding S4" evidence="6">
    <location>
        <begin position="6"/>
        <end position="66"/>
    </location>
</feature>
<dbReference type="InterPro" id="IPR050343">
    <property type="entry name" value="RsuA_PseudoU_synthase"/>
</dbReference>
<evidence type="ECO:0000256" key="3">
    <source>
        <dbReference type="ARBA" id="ARBA00023235"/>
    </source>
</evidence>
<dbReference type="Pfam" id="PF01479">
    <property type="entry name" value="S4"/>
    <property type="match status" value="1"/>
</dbReference>
<dbReference type="SMART" id="SM00363">
    <property type="entry name" value="S4"/>
    <property type="match status" value="1"/>
</dbReference>
<dbReference type="Gene3D" id="3.30.70.580">
    <property type="entry name" value="Pseudouridine synthase I, catalytic domain, N-terminal subdomain"/>
    <property type="match status" value="1"/>
</dbReference>
<organism evidence="7 8">
    <name type="scientific">Geomicrobium sediminis</name>
    <dbReference type="NCBI Taxonomy" id="1347788"/>
    <lineage>
        <taxon>Bacteria</taxon>
        <taxon>Bacillati</taxon>
        <taxon>Bacillota</taxon>
        <taxon>Bacilli</taxon>
        <taxon>Bacillales</taxon>
        <taxon>Geomicrobium</taxon>
    </lineage>
</organism>